<accession>A0A0F9HBY8</accession>
<dbReference type="AlphaFoldDB" id="A0A0F9HBY8"/>
<reference evidence="1" key="1">
    <citation type="journal article" date="2015" name="Nature">
        <title>Complex archaea that bridge the gap between prokaryotes and eukaryotes.</title>
        <authorList>
            <person name="Spang A."/>
            <person name="Saw J.H."/>
            <person name="Jorgensen S.L."/>
            <person name="Zaremba-Niedzwiedzka K."/>
            <person name="Martijn J."/>
            <person name="Lind A.E."/>
            <person name="van Eijk R."/>
            <person name="Schleper C."/>
            <person name="Guy L."/>
            <person name="Ettema T.J."/>
        </authorList>
    </citation>
    <scope>NUCLEOTIDE SEQUENCE</scope>
</reference>
<dbReference type="EMBL" id="LAZR01017392">
    <property type="protein sequence ID" value="KKM00622.1"/>
    <property type="molecule type" value="Genomic_DNA"/>
</dbReference>
<proteinExistence type="predicted"/>
<gene>
    <name evidence="1" type="ORF">LCGC14_1802580</name>
</gene>
<protein>
    <submittedName>
        <fullName evidence="1">Uncharacterized protein</fullName>
    </submittedName>
</protein>
<comment type="caution">
    <text evidence="1">The sequence shown here is derived from an EMBL/GenBank/DDBJ whole genome shotgun (WGS) entry which is preliminary data.</text>
</comment>
<evidence type="ECO:0000313" key="1">
    <source>
        <dbReference type="EMBL" id="KKM00622.1"/>
    </source>
</evidence>
<sequence length="46" mass="5426">MVKKKKKKSKIVKLKPFFIEKSDKELKAMAKKISESFEKRGGRKNE</sequence>
<organism evidence="1">
    <name type="scientific">marine sediment metagenome</name>
    <dbReference type="NCBI Taxonomy" id="412755"/>
    <lineage>
        <taxon>unclassified sequences</taxon>
        <taxon>metagenomes</taxon>
        <taxon>ecological metagenomes</taxon>
    </lineage>
</organism>
<name>A0A0F9HBY8_9ZZZZ</name>